<comment type="similarity">
    <text evidence="1">Belongs to the LytR/CpsA/Psr (LCP) family.</text>
</comment>
<dbReference type="Pfam" id="PF09084">
    <property type="entry name" value="NMT1"/>
    <property type="match status" value="1"/>
</dbReference>
<evidence type="ECO:0000313" key="6">
    <source>
        <dbReference type="EMBL" id="PXX81661.1"/>
    </source>
</evidence>
<dbReference type="InterPro" id="IPR004474">
    <property type="entry name" value="LytR_CpsA_psr"/>
</dbReference>
<organism evidence="6 7">
    <name type="scientific">Dielma fastidiosa</name>
    <dbReference type="NCBI Taxonomy" id="1034346"/>
    <lineage>
        <taxon>Bacteria</taxon>
        <taxon>Bacillati</taxon>
        <taxon>Bacillota</taxon>
        <taxon>Erysipelotrichia</taxon>
        <taxon>Erysipelotrichales</taxon>
        <taxon>Erysipelotrichaceae</taxon>
        <taxon>Dielma</taxon>
    </lineage>
</organism>
<evidence type="ECO:0000313" key="7">
    <source>
        <dbReference type="Proteomes" id="UP000247612"/>
    </source>
</evidence>
<keyword evidence="7" id="KW-1185">Reference proteome</keyword>
<feature type="domain" description="SsuA/THI5-like" evidence="5">
    <location>
        <begin position="105"/>
        <end position="218"/>
    </location>
</feature>
<feature type="compositionally biased region" description="Acidic residues" evidence="2">
    <location>
        <begin position="580"/>
        <end position="601"/>
    </location>
</feature>
<evidence type="ECO:0000256" key="3">
    <source>
        <dbReference type="SAM" id="Phobius"/>
    </source>
</evidence>
<evidence type="ECO:0000259" key="4">
    <source>
        <dbReference type="Pfam" id="PF03816"/>
    </source>
</evidence>
<evidence type="ECO:0000259" key="5">
    <source>
        <dbReference type="Pfam" id="PF09084"/>
    </source>
</evidence>
<keyword evidence="3" id="KW-0812">Transmembrane</keyword>
<proteinExistence type="inferred from homology"/>
<reference evidence="6 7" key="1">
    <citation type="submission" date="2018-05" db="EMBL/GenBank/DDBJ databases">
        <title>Genomic Encyclopedia of Type Strains, Phase IV (KMG-IV): sequencing the most valuable type-strain genomes for metagenomic binning, comparative biology and taxonomic classification.</title>
        <authorList>
            <person name="Goeker M."/>
        </authorList>
    </citation>
    <scope>NUCLEOTIDE SEQUENCE [LARGE SCALE GENOMIC DNA]</scope>
    <source>
        <strain evidence="6 7">JC118</strain>
    </source>
</reference>
<dbReference type="Gene3D" id="3.40.190.10">
    <property type="entry name" value="Periplasmic binding protein-like II"/>
    <property type="match status" value="1"/>
</dbReference>
<dbReference type="RefSeq" id="WP_022936578.1">
    <property type="nucleotide sequence ID" value="NZ_CABKRQ010000001.1"/>
</dbReference>
<comment type="caution">
    <text evidence="6">The sequence shown here is derived from an EMBL/GenBank/DDBJ whole genome shotgun (WGS) entry which is preliminary data.</text>
</comment>
<feature type="transmembrane region" description="Helical" evidence="3">
    <location>
        <begin position="12"/>
        <end position="30"/>
    </location>
</feature>
<feature type="compositionally biased region" description="Acidic residues" evidence="2">
    <location>
        <begin position="536"/>
        <end position="570"/>
    </location>
</feature>
<protein>
    <submittedName>
        <fullName evidence="6">LytR family transcriptional attenuator</fullName>
    </submittedName>
</protein>
<dbReference type="NCBIfam" id="TIGR00350">
    <property type="entry name" value="lytR_cpsA_psr"/>
    <property type="match status" value="1"/>
</dbReference>
<evidence type="ECO:0000256" key="2">
    <source>
        <dbReference type="SAM" id="MobiDB-lite"/>
    </source>
</evidence>
<feature type="transmembrane region" description="Helical" evidence="3">
    <location>
        <begin position="73"/>
        <end position="90"/>
    </location>
</feature>
<name>A0A318KUV4_9FIRM</name>
<dbReference type="EMBL" id="QJKH01000001">
    <property type="protein sequence ID" value="PXX81661.1"/>
    <property type="molecule type" value="Genomic_DNA"/>
</dbReference>
<keyword evidence="3" id="KW-0472">Membrane</keyword>
<dbReference type="PANTHER" id="PTHR33392">
    <property type="entry name" value="POLYISOPRENYL-TEICHOIC ACID--PEPTIDOGLYCAN TEICHOIC ACID TRANSFERASE TAGU"/>
    <property type="match status" value="1"/>
</dbReference>
<keyword evidence="3" id="KW-1133">Transmembrane helix</keyword>
<dbReference type="GeneID" id="94441674"/>
<dbReference type="OrthoDB" id="27330at2"/>
<sequence>MKKRNVKNDGKTIDLIFLILFAGSALYFLVETMIGHLLPTKYILIASVVLLIVVGLLYLSIRLSKHGSWPRCLLSLVLAGALLFGGVYQMRIRKAFGSIDDGSVNINAISLVVLESSAIQSVADLSNQKVGLIGSAENALNASAINEINDVTITYIESQDSMMLANELVTQNVDAALMANSQLTMIEKNNEDLYQRLRVIKTYEMKVDNTEIASDKDITKEPFTVYISGLDSLGIPNYNGLSDVNMLLMIDPLTHHIEMVSIPRDAYIPNKAYNNYPDKLTHTGNDGIDNVVQSMENVFGFDIDYYAKVSFSSLIEIVNTLGGIDVDVQLEFYEQDENRDFSNQIHLYPGLQTLDGRSALAYARHRHTEGWGDLGRNYAQQQIIQAIINKLLTAEGINKVPDVLQVGAEYVSTNMPISTVKRFINHEISNPRSWSFSSTSLAGALSENQLCVSATEYGPLFVFILDQNELNNVYAKYLEMFEPSKLSDFKFTLDDLNKYQVTMPYNEYLLTIDNYQSKMNTQFPSLHYVAPPVQPEVDEPDQNTGENTEEPPLDEPATDTDVPAEPEQGGESEYLPSDSENNETDNSTDFEENPISDEPEGNDLPLDPGV</sequence>
<feature type="transmembrane region" description="Helical" evidence="3">
    <location>
        <begin position="42"/>
        <end position="61"/>
    </location>
</feature>
<gene>
    <name evidence="6" type="ORF">DES51_101273</name>
</gene>
<dbReference type="InterPro" id="IPR050922">
    <property type="entry name" value="LytR/CpsA/Psr_CW_biosynth"/>
</dbReference>
<dbReference type="Proteomes" id="UP000247612">
    <property type="component" value="Unassembled WGS sequence"/>
</dbReference>
<dbReference type="InterPro" id="IPR015168">
    <property type="entry name" value="SsuA/THI5"/>
</dbReference>
<dbReference type="AlphaFoldDB" id="A0A318KUV4"/>
<dbReference type="Pfam" id="PF03816">
    <property type="entry name" value="LytR_cpsA_psr"/>
    <property type="match status" value="1"/>
</dbReference>
<accession>A0A318KUV4</accession>
<evidence type="ECO:0000256" key="1">
    <source>
        <dbReference type="ARBA" id="ARBA00006068"/>
    </source>
</evidence>
<dbReference type="STRING" id="1034346.GCA_000313565_00269"/>
<feature type="domain" description="Cell envelope-related transcriptional attenuator" evidence="4">
    <location>
        <begin position="242"/>
        <end position="391"/>
    </location>
</feature>
<dbReference type="SUPFAM" id="SSF53850">
    <property type="entry name" value="Periplasmic binding protein-like II"/>
    <property type="match status" value="1"/>
</dbReference>
<feature type="region of interest" description="Disordered" evidence="2">
    <location>
        <begin position="531"/>
        <end position="610"/>
    </location>
</feature>
<dbReference type="Gene3D" id="3.40.630.190">
    <property type="entry name" value="LCP protein"/>
    <property type="match status" value="1"/>
</dbReference>
<dbReference type="PANTHER" id="PTHR33392:SF6">
    <property type="entry name" value="POLYISOPRENYL-TEICHOIC ACID--PEPTIDOGLYCAN TEICHOIC ACID TRANSFERASE TAGU"/>
    <property type="match status" value="1"/>
</dbReference>